<comment type="caution">
    <text evidence="2">The sequence shown here is derived from an EMBL/GenBank/DDBJ whole genome shotgun (WGS) entry which is preliminary data.</text>
</comment>
<dbReference type="RefSeq" id="WP_241994478.1">
    <property type="nucleotide sequence ID" value="NZ_JAVKZF010000004.1"/>
</dbReference>
<dbReference type="Proteomes" id="UP000282574">
    <property type="component" value="Unassembled WGS sequence"/>
</dbReference>
<dbReference type="Pfam" id="PF01381">
    <property type="entry name" value="HTH_3"/>
    <property type="match status" value="1"/>
</dbReference>
<feature type="domain" description="HTH cro/C1-type" evidence="1">
    <location>
        <begin position="11"/>
        <end position="67"/>
    </location>
</feature>
<accession>A0AB37U809</accession>
<sequence>MENRQDRLIELIESMLSSGWNQTSLSRAIGVSQPTIGRWLAGKNLPEPNSNNFKGLARTTGGTAESLLLYLDSEISLDEYLSSDTKYSRTPEQIKADILRLDPTEIAAVIAFSAEVLAKKFQYPSTETVSQNLHSTDNKVPA</sequence>
<dbReference type="PROSITE" id="PS50943">
    <property type="entry name" value="HTH_CROC1"/>
    <property type="match status" value="1"/>
</dbReference>
<gene>
    <name evidence="2" type="ORF">DSM107010_70220</name>
</gene>
<dbReference type="SUPFAM" id="SSF47413">
    <property type="entry name" value="lambda repressor-like DNA-binding domains"/>
    <property type="match status" value="1"/>
</dbReference>
<dbReference type="GO" id="GO:0003677">
    <property type="term" value="F:DNA binding"/>
    <property type="evidence" value="ECO:0007669"/>
    <property type="project" value="InterPro"/>
</dbReference>
<name>A0AB37U809_9CYAN</name>
<dbReference type="SMART" id="SM00530">
    <property type="entry name" value="HTH_XRE"/>
    <property type="match status" value="1"/>
</dbReference>
<protein>
    <recommendedName>
        <fullName evidence="1">HTH cro/C1-type domain-containing protein</fullName>
    </recommendedName>
</protein>
<reference evidence="2 3" key="1">
    <citation type="journal article" date="2019" name="Genome Biol. Evol.">
        <title>Day and night: Metabolic profiles and evolutionary relationships of six axenic non-marine cyanobacteria.</title>
        <authorList>
            <person name="Will S.E."/>
            <person name="Henke P."/>
            <person name="Boedeker C."/>
            <person name="Huang S."/>
            <person name="Brinkmann H."/>
            <person name="Rohde M."/>
            <person name="Jarek M."/>
            <person name="Friedl T."/>
            <person name="Seufert S."/>
            <person name="Schumacher M."/>
            <person name="Overmann J."/>
            <person name="Neumann-Schaal M."/>
            <person name="Petersen J."/>
        </authorList>
    </citation>
    <scope>NUCLEOTIDE SEQUENCE [LARGE SCALE GENOMIC DNA]</scope>
    <source>
        <strain evidence="2 3">SAG 39.79</strain>
    </source>
</reference>
<dbReference type="Gene3D" id="1.10.260.40">
    <property type="entry name" value="lambda repressor-like DNA-binding domains"/>
    <property type="match status" value="1"/>
</dbReference>
<evidence type="ECO:0000313" key="3">
    <source>
        <dbReference type="Proteomes" id="UP000282574"/>
    </source>
</evidence>
<dbReference type="InterPro" id="IPR010982">
    <property type="entry name" value="Lambda_DNA-bd_dom_sf"/>
</dbReference>
<proteinExistence type="predicted"/>
<evidence type="ECO:0000313" key="2">
    <source>
        <dbReference type="EMBL" id="RUS97065.1"/>
    </source>
</evidence>
<dbReference type="InterPro" id="IPR001387">
    <property type="entry name" value="Cro/C1-type_HTH"/>
</dbReference>
<organism evidence="2 3">
    <name type="scientific">Chroococcidiopsis cubana SAG 39.79</name>
    <dbReference type="NCBI Taxonomy" id="388085"/>
    <lineage>
        <taxon>Bacteria</taxon>
        <taxon>Bacillati</taxon>
        <taxon>Cyanobacteriota</taxon>
        <taxon>Cyanophyceae</taxon>
        <taxon>Chroococcidiopsidales</taxon>
        <taxon>Chroococcidiopsidaceae</taxon>
        <taxon>Chroococcidiopsis</taxon>
    </lineage>
</organism>
<dbReference type="EMBL" id="RSCK01000175">
    <property type="protein sequence ID" value="RUS97065.1"/>
    <property type="molecule type" value="Genomic_DNA"/>
</dbReference>
<keyword evidence="3" id="KW-1185">Reference proteome</keyword>
<dbReference type="AlphaFoldDB" id="A0AB37U809"/>
<evidence type="ECO:0000259" key="1">
    <source>
        <dbReference type="PROSITE" id="PS50943"/>
    </source>
</evidence>